<keyword evidence="2" id="KW-1185">Reference proteome</keyword>
<proteinExistence type="predicted"/>
<reference evidence="1" key="1">
    <citation type="journal article" date="2022" name="Int. J. Mol. Sci.">
        <title>Draft Genome of Tanacetum Coccineum: Genomic Comparison of Closely Related Tanacetum-Family Plants.</title>
        <authorList>
            <person name="Yamashiro T."/>
            <person name="Shiraishi A."/>
            <person name="Nakayama K."/>
            <person name="Satake H."/>
        </authorList>
    </citation>
    <scope>NUCLEOTIDE SEQUENCE</scope>
</reference>
<evidence type="ECO:0000313" key="2">
    <source>
        <dbReference type="Proteomes" id="UP001151760"/>
    </source>
</evidence>
<organism evidence="1 2">
    <name type="scientific">Tanacetum coccineum</name>
    <dbReference type="NCBI Taxonomy" id="301880"/>
    <lineage>
        <taxon>Eukaryota</taxon>
        <taxon>Viridiplantae</taxon>
        <taxon>Streptophyta</taxon>
        <taxon>Embryophyta</taxon>
        <taxon>Tracheophyta</taxon>
        <taxon>Spermatophyta</taxon>
        <taxon>Magnoliopsida</taxon>
        <taxon>eudicotyledons</taxon>
        <taxon>Gunneridae</taxon>
        <taxon>Pentapetalae</taxon>
        <taxon>asterids</taxon>
        <taxon>campanulids</taxon>
        <taxon>Asterales</taxon>
        <taxon>Asteraceae</taxon>
        <taxon>Asteroideae</taxon>
        <taxon>Anthemideae</taxon>
        <taxon>Anthemidinae</taxon>
        <taxon>Tanacetum</taxon>
    </lineage>
</organism>
<sequence length="282" mass="33072">MTAKQLEDIHNFKQDGDESLYQAWERYNDLLYKCPTHDINSHQKGCAFWIVLNEDILMSNVLKTNTARYIKEDTSYSLPSLHQRPQKEMKISINRDLDNSTNNVLIPLDSWTSGLLVYRLPLNGWTIQTLLWQTAIRNKINWQTATHGKIRVDDDLHDLGSVETEFPAIVFNDTLTSKATLSCEPTVSSLNNYDIDFRISFDEIDDEDYTILFDKNLFSYKMISVNDLKKDSEKDYDKVNMPLLPSPEPMVSYFDDLDYFNDFEKEFLPLFIMMLKRLNQIY</sequence>
<dbReference type="Proteomes" id="UP001151760">
    <property type="component" value="Unassembled WGS sequence"/>
</dbReference>
<gene>
    <name evidence="1" type="ORF">Tco_0819448</name>
</gene>
<dbReference type="EMBL" id="BQNB010012030">
    <property type="protein sequence ID" value="GJS98278.1"/>
    <property type="molecule type" value="Genomic_DNA"/>
</dbReference>
<protein>
    <submittedName>
        <fullName evidence="1">Uncharacterized protein</fullName>
    </submittedName>
</protein>
<evidence type="ECO:0000313" key="1">
    <source>
        <dbReference type="EMBL" id="GJS98278.1"/>
    </source>
</evidence>
<name>A0ABQ5A8D0_9ASTR</name>
<comment type="caution">
    <text evidence="1">The sequence shown here is derived from an EMBL/GenBank/DDBJ whole genome shotgun (WGS) entry which is preliminary data.</text>
</comment>
<reference evidence="1" key="2">
    <citation type="submission" date="2022-01" db="EMBL/GenBank/DDBJ databases">
        <authorList>
            <person name="Yamashiro T."/>
            <person name="Shiraishi A."/>
            <person name="Satake H."/>
            <person name="Nakayama K."/>
        </authorList>
    </citation>
    <scope>NUCLEOTIDE SEQUENCE</scope>
</reference>
<accession>A0ABQ5A8D0</accession>